<feature type="transmembrane region" description="Helical" evidence="1">
    <location>
        <begin position="87"/>
        <end position="108"/>
    </location>
</feature>
<gene>
    <name evidence="2" type="ORF">H9627_04360</name>
</gene>
<feature type="transmembrane region" description="Helical" evidence="1">
    <location>
        <begin position="47"/>
        <end position="75"/>
    </location>
</feature>
<evidence type="ECO:0000256" key="1">
    <source>
        <dbReference type="SAM" id="Phobius"/>
    </source>
</evidence>
<dbReference type="EMBL" id="JACSPR010000002">
    <property type="protein sequence ID" value="MBD8029569.1"/>
    <property type="molecule type" value="Genomic_DNA"/>
</dbReference>
<comment type="caution">
    <text evidence="2">The sequence shown here is derived from an EMBL/GenBank/DDBJ whole genome shotgun (WGS) entry which is preliminary data.</text>
</comment>
<evidence type="ECO:0000313" key="2">
    <source>
        <dbReference type="EMBL" id="MBD8029569.1"/>
    </source>
</evidence>
<feature type="transmembrane region" description="Helical" evidence="1">
    <location>
        <begin position="114"/>
        <end position="139"/>
    </location>
</feature>
<dbReference type="AlphaFoldDB" id="A0A8I0LFD4"/>
<keyword evidence="3" id="KW-1185">Reference proteome</keyword>
<evidence type="ECO:0000313" key="3">
    <source>
        <dbReference type="Proteomes" id="UP000650224"/>
    </source>
</evidence>
<name>A0A8I0LFD4_9CORY</name>
<keyword evidence="1" id="KW-0812">Transmembrane</keyword>
<accession>A0A8I0LFD4</accession>
<dbReference type="Proteomes" id="UP000650224">
    <property type="component" value="Unassembled WGS sequence"/>
</dbReference>
<keyword evidence="1" id="KW-0472">Membrane</keyword>
<organism evidence="2 3">
    <name type="scientific">Corynebacterium gallinarum</name>
    <dbReference type="NCBI Taxonomy" id="2762214"/>
    <lineage>
        <taxon>Bacteria</taxon>
        <taxon>Bacillati</taxon>
        <taxon>Actinomycetota</taxon>
        <taxon>Actinomycetes</taxon>
        <taxon>Mycobacteriales</taxon>
        <taxon>Corynebacteriaceae</taxon>
        <taxon>Corynebacterium</taxon>
    </lineage>
</organism>
<protein>
    <submittedName>
        <fullName evidence="2">Uncharacterized protein</fullName>
    </submittedName>
</protein>
<sequence>MLILWSAMVGLELLHQILNVVMALLDPTAMRAAARRQDAAEGVSDAVINASVTAATLLVGLLNLIIVGVLAWMILTVNKRGKRMPTALMLLMIFSLFFALRAMFLFLASPTGDVPLALFAVDGSVQIIAAVAGVLAYLLARRPEALAWLGPGDGKKLLK</sequence>
<proteinExistence type="predicted"/>
<keyword evidence="1" id="KW-1133">Transmembrane helix</keyword>
<reference evidence="2 3" key="1">
    <citation type="submission" date="2020-08" db="EMBL/GenBank/DDBJ databases">
        <title>A Genomic Blueprint of the Chicken Gut Microbiome.</title>
        <authorList>
            <person name="Gilroy R."/>
            <person name="Ravi A."/>
            <person name="Getino M."/>
            <person name="Pursley I."/>
            <person name="Horton D.L."/>
            <person name="Alikhan N.-F."/>
            <person name="Baker D."/>
            <person name="Gharbi K."/>
            <person name="Hall N."/>
            <person name="Watson M."/>
            <person name="Adriaenssens E.M."/>
            <person name="Foster-Nyarko E."/>
            <person name="Jarju S."/>
            <person name="Secka A."/>
            <person name="Antonio M."/>
            <person name="Oren A."/>
            <person name="Chaudhuri R."/>
            <person name="La Ragione R.M."/>
            <person name="Hildebrand F."/>
            <person name="Pallen M.J."/>
        </authorList>
    </citation>
    <scope>NUCLEOTIDE SEQUENCE [LARGE SCALE GENOMIC DNA]</scope>
    <source>
        <strain evidence="2 3">Sa1YVA5</strain>
    </source>
</reference>